<dbReference type="Gene3D" id="2.60.120.1440">
    <property type="match status" value="1"/>
</dbReference>
<feature type="domain" description="FecR protein" evidence="2">
    <location>
        <begin position="191"/>
        <end position="288"/>
    </location>
</feature>
<evidence type="ECO:0000259" key="3">
    <source>
        <dbReference type="Pfam" id="PF16344"/>
    </source>
</evidence>
<evidence type="ECO:0000313" key="5">
    <source>
        <dbReference type="Proteomes" id="UP000614460"/>
    </source>
</evidence>
<reference evidence="4" key="1">
    <citation type="journal article" date="2014" name="Int. J. Syst. Evol. Microbiol.">
        <title>Complete genome sequence of Corynebacterium casei LMG S-19264T (=DSM 44701T), isolated from a smear-ripened cheese.</title>
        <authorList>
            <consortium name="US DOE Joint Genome Institute (JGI-PGF)"/>
            <person name="Walter F."/>
            <person name="Albersmeier A."/>
            <person name="Kalinowski J."/>
            <person name="Ruckert C."/>
        </authorList>
    </citation>
    <scope>NUCLEOTIDE SEQUENCE</scope>
    <source>
        <strain evidence="4">CGMCC 1.15966</strain>
    </source>
</reference>
<dbReference type="Pfam" id="PF04773">
    <property type="entry name" value="FecR"/>
    <property type="match status" value="1"/>
</dbReference>
<proteinExistence type="predicted"/>
<dbReference type="InterPro" id="IPR032508">
    <property type="entry name" value="FecR_C"/>
</dbReference>
<sequence length="400" mass="45528">MQETRAYYLIKGYYHDCLTAEEWIEFEELLSQNPSLVEEKLQLLMHELSESSSGLSFSEEKFQDSLNEIFEIDKVSQSELPQVVFKERSYIKWFSIAAAIIIMAIIPLYFYKQHKSSVPEIEESLVVKDFQPGTDGGILKLESGKILDLGSLPEGKSTINEIENVRIQVNRSDATYSIIQEKAMDVLVYQEIETPKGKKFKVNLSDGTSIWLNSGSKLRYPIQFGSGVREVYLIGEAYFEVASNPNKPFRVKFENQDSEVEVLGTHFNVRNYPENNGIYTSLYEGKVKVVNGASNRILKPGEVAFAAKNGNITVSLLDNPDDHIAWKENFFSFNNADLKDVMTELGRWYNFEVEFPDSIKSEKYSGKIGKDLTLNQVLEILGGTNLKYKVISSHKIRIVE</sequence>
<comment type="caution">
    <text evidence="4">The sequence shown here is derived from an EMBL/GenBank/DDBJ whole genome shotgun (WGS) entry which is preliminary data.</text>
</comment>
<dbReference type="InterPro" id="IPR006860">
    <property type="entry name" value="FecR"/>
</dbReference>
<dbReference type="GO" id="GO:0016989">
    <property type="term" value="F:sigma factor antagonist activity"/>
    <property type="evidence" value="ECO:0007669"/>
    <property type="project" value="TreeGrafter"/>
</dbReference>
<name>A0A8H9FZV9_9SPHI</name>
<keyword evidence="5" id="KW-1185">Reference proteome</keyword>
<dbReference type="PANTHER" id="PTHR30273">
    <property type="entry name" value="PERIPLASMIC SIGNAL SENSOR AND SIGMA FACTOR ACTIVATOR FECR-RELATED"/>
    <property type="match status" value="1"/>
</dbReference>
<keyword evidence="1" id="KW-0472">Membrane</keyword>
<dbReference type="Pfam" id="PF16344">
    <property type="entry name" value="FecR_C"/>
    <property type="match status" value="1"/>
</dbReference>
<dbReference type="InterPro" id="IPR012373">
    <property type="entry name" value="Ferrdict_sens_TM"/>
</dbReference>
<gene>
    <name evidence="4" type="ORF">GCM10011516_12850</name>
</gene>
<dbReference type="Gene3D" id="3.55.50.30">
    <property type="match status" value="1"/>
</dbReference>
<dbReference type="PANTHER" id="PTHR30273:SF2">
    <property type="entry name" value="PROTEIN FECR"/>
    <property type="match status" value="1"/>
</dbReference>
<keyword evidence="1" id="KW-0812">Transmembrane</keyword>
<evidence type="ECO:0000259" key="2">
    <source>
        <dbReference type="Pfam" id="PF04773"/>
    </source>
</evidence>
<evidence type="ECO:0000256" key="1">
    <source>
        <dbReference type="SAM" id="Phobius"/>
    </source>
</evidence>
<dbReference type="RefSeq" id="WP_182498965.1">
    <property type="nucleotide sequence ID" value="NZ_BMKM01000002.1"/>
</dbReference>
<protein>
    <submittedName>
        <fullName evidence="4">Iron dicitrate transporter FecR</fullName>
    </submittedName>
</protein>
<accession>A0A8H9FZV9</accession>
<keyword evidence="1" id="KW-1133">Transmembrane helix</keyword>
<organism evidence="4 5">
    <name type="scientific">Sphingobacterium cellulitidis</name>
    <dbReference type="NCBI Taxonomy" id="1768011"/>
    <lineage>
        <taxon>Bacteria</taxon>
        <taxon>Pseudomonadati</taxon>
        <taxon>Bacteroidota</taxon>
        <taxon>Sphingobacteriia</taxon>
        <taxon>Sphingobacteriales</taxon>
        <taxon>Sphingobacteriaceae</taxon>
        <taxon>Sphingobacterium</taxon>
    </lineage>
</organism>
<dbReference type="AlphaFoldDB" id="A0A8H9FZV9"/>
<dbReference type="EMBL" id="BMKM01000002">
    <property type="protein sequence ID" value="GGE16554.1"/>
    <property type="molecule type" value="Genomic_DNA"/>
</dbReference>
<dbReference type="Proteomes" id="UP000614460">
    <property type="component" value="Unassembled WGS sequence"/>
</dbReference>
<feature type="transmembrane region" description="Helical" evidence="1">
    <location>
        <begin position="90"/>
        <end position="111"/>
    </location>
</feature>
<evidence type="ECO:0000313" key="4">
    <source>
        <dbReference type="EMBL" id="GGE16554.1"/>
    </source>
</evidence>
<feature type="domain" description="Protein FecR C-terminal" evidence="3">
    <location>
        <begin position="331"/>
        <end position="397"/>
    </location>
</feature>
<reference evidence="4" key="2">
    <citation type="submission" date="2020-09" db="EMBL/GenBank/DDBJ databases">
        <authorList>
            <person name="Sun Q."/>
            <person name="Zhou Y."/>
        </authorList>
    </citation>
    <scope>NUCLEOTIDE SEQUENCE</scope>
    <source>
        <strain evidence="4">CGMCC 1.15966</strain>
    </source>
</reference>